<protein>
    <recommendedName>
        <fullName evidence="1">Hydantoinase A/oxoprolinase domain-containing protein</fullName>
    </recommendedName>
</protein>
<organism evidence="2 3">
    <name type="scientific">Phyllobacterium pellucidum</name>
    <dbReference type="NCBI Taxonomy" id="2740464"/>
    <lineage>
        <taxon>Bacteria</taxon>
        <taxon>Pseudomonadati</taxon>
        <taxon>Pseudomonadota</taxon>
        <taxon>Alphaproteobacteria</taxon>
        <taxon>Hyphomicrobiales</taxon>
        <taxon>Phyllobacteriaceae</taxon>
        <taxon>Phyllobacterium</taxon>
    </lineage>
</organism>
<dbReference type="RefSeq" id="WP_113280431.1">
    <property type="nucleotide sequence ID" value="NZ_JABUMX010000006.1"/>
</dbReference>
<name>A0A849VUC5_9HYPH</name>
<dbReference type="AlphaFoldDB" id="A0A849VUC5"/>
<dbReference type="Gene3D" id="3.30.420.190">
    <property type="entry name" value="conserved archaeal protein q6m145"/>
    <property type="match status" value="1"/>
</dbReference>
<dbReference type="EMBL" id="JABUMX010000006">
    <property type="protein sequence ID" value="NTS33572.1"/>
    <property type="molecule type" value="Genomic_DNA"/>
</dbReference>
<dbReference type="GO" id="GO:0016787">
    <property type="term" value="F:hydrolase activity"/>
    <property type="evidence" value="ECO:0007669"/>
    <property type="project" value="InterPro"/>
</dbReference>
<dbReference type="Pfam" id="PF01968">
    <property type="entry name" value="Hydantoinase_A"/>
    <property type="match status" value="1"/>
</dbReference>
<sequence>MKPRFANERKPLVTGWDLGGAHLKQAKCLGGEIVSAQIVKTPLWLGIDQLRAALREMGPLRKAGNLNVFTMTGELSDTFASRDSGIAGLLDLIEAEFGSDDTLIYAGRAGFCDVTTARGLGSDIASANWHATASLSAKLLDSGLFVDMGSTTTDILAFKAGEIAIDGYTDAERLLTGELVYTGFARSALIGIAALVPVQGRMTPLMNEYFANTADLGRILGTLDEADDKYPSADRQAKSVAGSMARLARMVGRDSADLEYDEWVDIARWFSEHQLRMIHDGAFRVARRIGSNYAAPIVGAGIGRPQIKRLAARLERPFLDFGSLIPATDAARDDASKAAPAAAVALLGSMHLKGTEAPYQP</sequence>
<dbReference type="InterPro" id="IPR002756">
    <property type="entry name" value="MfnF"/>
</dbReference>
<dbReference type="NCBIfam" id="TIGR03123">
    <property type="entry name" value="one_C_unchar_1"/>
    <property type="match status" value="1"/>
</dbReference>
<proteinExistence type="predicted"/>
<evidence type="ECO:0000313" key="2">
    <source>
        <dbReference type="EMBL" id="NTS33572.1"/>
    </source>
</evidence>
<dbReference type="Gene3D" id="3.30.420.40">
    <property type="match status" value="1"/>
</dbReference>
<dbReference type="InterPro" id="IPR002821">
    <property type="entry name" value="Hydantoinase_A"/>
</dbReference>
<evidence type="ECO:0000259" key="1">
    <source>
        <dbReference type="Pfam" id="PF01968"/>
    </source>
</evidence>
<feature type="domain" description="Hydantoinase A/oxoprolinase" evidence="1">
    <location>
        <begin position="70"/>
        <end position="311"/>
    </location>
</feature>
<comment type="caution">
    <text evidence="2">The sequence shown here is derived from an EMBL/GenBank/DDBJ whole genome shotgun (WGS) entry which is preliminary data.</text>
</comment>
<evidence type="ECO:0000313" key="3">
    <source>
        <dbReference type="Proteomes" id="UP000550508"/>
    </source>
</evidence>
<reference evidence="2 3" key="1">
    <citation type="submission" date="2020-05" db="EMBL/GenBank/DDBJ databases">
        <authorList>
            <person name="Kim M.K."/>
        </authorList>
    </citation>
    <scope>NUCLEOTIDE SEQUENCE [LARGE SCALE GENOMIC DNA]</scope>
    <source>
        <strain evidence="2 3">BT25</strain>
    </source>
</reference>
<keyword evidence="3" id="KW-1185">Reference proteome</keyword>
<dbReference type="Proteomes" id="UP000550508">
    <property type="component" value="Unassembled WGS sequence"/>
</dbReference>
<accession>A0A849VUC5</accession>
<gene>
    <name evidence="2" type="ORF">HQ945_20140</name>
</gene>